<keyword evidence="1" id="KW-0812">Transmembrane</keyword>
<evidence type="ECO:0000313" key="2">
    <source>
        <dbReference type="EMBL" id="NJQ04191.1"/>
    </source>
</evidence>
<feature type="transmembrane region" description="Helical" evidence="1">
    <location>
        <begin position="165"/>
        <end position="183"/>
    </location>
</feature>
<accession>A0A7X6CX35</accession>
<feature type="transmembrane region" description="Helical" evidence="1">
    <location>
        <begin position="12"/>
        <end position="30"/>
    </location>
</feature>
<sequence length="252" mass="24728">MRLTGAVRGVRAAVFAGVCVVLALVGHVHASGAPVPVPVALAAFAVVAGGAWAVAGARRGPWAVTAAAGGVQLALHLAFSAGQGAARAPAPGSSPDPVVETARSLLCGAGTGPALTHDEAMRIVLAAGLPLPDHDHAAALAASASDHGGHAVHAASALPGSHSGAMLLGHVLAAVLSGLWLAWGERAACSLLAQVGPWLLGPLWALLGPLFVPAAPPARPGVVLDRPLPPLRTRLLLHAVISRGPPPAGAVG</sequence>
<dbReference type="RefSeq" id="WP_167967492.1">
    <property type="nucleotide sequence ID" value="NZ_BHZG01000094.1"/>
</dbReference>
<keyword evidence="1" id="KW-0472">Membrane</keyword>
<name>A0A7X6CX35_9ACTN</name>
<protein>
    <submittedName>
        <fullName evidence="2">PE-PGRS family protein</fullName>
    </submittedName>
</protein>
<proteinExistence type="predicted"/>
<dbReference type="Proteomes" id="UP000578686">
    <property type="component" value="Unassembled WGS sequence"/>
</dbReference>
<dbReference type="AlphaFoldDB" id="A0A7X6CX35"/>
<organism evidence="2 3">
    <name type="scientific">Streptomyces lonarensis</name>
    <dbReference type="NCBI Taxonomy" id="700599"/>
    <lineage>
        <taxon>Bacteria</taxon>
        <taxon>Bacillati</taxon>
        <taxon>Actinomycetota</taxon>
        <taxon>Actinomycetes</taxon>
        <taxon>Kitasatosporales</taxon>
        <taxon>Streptomycetaceae</taxon>
        <taxon>Streptomyces</taxon>
    </lineage>
</organism>
<dbReference type="EMBL" id="JAAVJD010000003">
    <property type="protein sequence ID" value="NJQ04191.1"/>
    <property type="molecule type" value="Genomic_DNA"/>
</dbReference>
<evidence type="ECO:0000256" key="1">
    <source>
        <dbReference type="SAM" id="Phobius"/>
    </source>
</evidence>
<evidence type="ECO:0000313" key="3">
    <source>
        <dbReference type="Proteomes" id="UP000578686"/>
    </source>
</evidence>
<reference evidence="2 3" key="1">
    <citation type="submission" date="2020-03" db="EMBL/GenBank/DDBJ databases">
        <title>Draft genome of Streptomyces sp. ventii, isolated from the Axial Seamount in the Pacific Ocean, and resequencing of the two type strains Streptomyces lonarensis strain NCL 716 and Streptomyces bohaiensis strain 11A07.</title>
        <authorList>
            <person name="Loughran R.M."/>
            <person name="Pfannmuller K.M."/>
            <person name="Wasson B.J."/>
            <person name="Deadmond M.C."/>
            <person name="Paddock B.E."/>
            <person name="Koyack M.J."/>
            <person name="Gallegos D.A."/>
            <person name="Mitchell E.A."/>
            <person name="Ushijima B."/>
            <person name="Saw J.H."/>
            <person name="Mcphail K.L."/>
            <person name="Videau P."/>
        </authorList>
    </citation>
    <scope>NUCLEOTIDE SEQUENCE [LARGE SCALE GENOMIC DNA]</scope>
    <source>
        <strain evidence="2 3">NCL716</strain>
    </source>
</reference>
<feature type="transmembrane region" description="Helical" evidence="1">
    <location>
        <begin position="195"/>
        <end position="212"/>
    </location>
</feature>
<keyword evidence="3" id="KW-1185">Reference proteome</keyword>
<keyword evidence="1" id="KW-1133">Transmembrane helix</keyword>
<comment type="caution">
    <text evidence="2">The sequence shown here is derived from an EMBL/GenBank/DDBJ whole genome shotgun (WGS) entry which is preliminary data.</text>
</comment>
<feature type="transmembrane region" description="Helical" evidence="1">
    <location>
        <begin position="36"/>
        <end position="55"/>
    </location>
</feature>
<gene>
    <name evidence="2" type="ORF">HCN56_01015</name>
</gene>